<evidence type="ECO:0000313" key="2">
    <source>
        <dbReference type="Proteomes" id="UP000738359"/>
    </source>
</evidence>
<reference evidence="1" key="1">
    <citation type="journal article" date="2020" name="Fungal Divers.">
        <title>Resolving the Mortierellaceae phylogeny through synthesis of multi-gene phylogenetics and phylogenomics.</title>
        <authorList>
            <person name="Vandepol N."/>
            <person name="Liber J."/>
            <person name="Desiro A."/>
            <person name="Na H."/>
            <person name="Kennedy M."/>
            <person name="Barry K."/>
            <person name="Grigoriev I.V."/>
            <person name="Miller A.N."/>
            <person name="O'Donnell K."/>
            <person name="Stajich J.E."/>
            <person name="Bonito G."/>
        </authorList>
    </citation>
    <scope>NUCLEOTIDE SEQUENCE</scope>
    <source>
        <strain evidence="1">CK1249</strain>
    </source>
</reference>
<comment type="caution">
    <text evidence="1">The sequence shown here is derived from an EMBL/GenBank/DDBJ whole genome shotgun (WGS) entry which is preliminary data.</text>
</comment>
<keyword evidence="2" id="KW-1185">Reference proteome</keyword>
<proteinExistence type="predicted"/>
<dbReference type="OrthoDB" id="2447252at2759"/>
<dbReference type="EMBL" id="JAAAHY010003699">
    <property type="protein sequence ID" value="KAF9938598.1"/>
    <property type="molecule type" value="Genomic_DNA"/>
</dbReference>
<accession>A0A9P6IP60</accession>
<protein>
    <submittedName>
        <fullName evidence="1">Uncharacterized protein</fullName>
    </submittedName>
</protein>
<feature type="non-terminal residue" evidence="1">
    <location>
        <position position="104"/>
    </location>
</feature>
<name>A0A9P6IP60_MORAP</name>
<organism evidence="1 2">
    <name type="scientific">Mortierella alpina</name>
    <name type="common">Oleaginous fungus</name>
    <name type="synonym">Mortierella renispora</name>
    <dbReference type="NCBI Taxonomy" id="64518"/>
    <lineage>
        <taxon>Eukaryota</taxon>
        <taxon>Fungi</taxon>
        <taxon>Fungi incertae sedis</taxon>
        <taxon>Mucoromycota</taxon>
        <taxon>Mortierellomycotina</taxon>
        <taxon>Mortierellomycetes</taxon>
        <taxon>Mortierellales</taxon>
        <taxon>Mortierellaceae</taxon>
        <taxon>Mortierella</taxon>
    </lineage>
</organism>
<dbReference type="AlphaFoldDB" id="A0A9P6IP60"/>
<sequence length="104" mass="12260">MERDLDQVRKQYYMWNKLEQLGKSSQDVCLSNYATQMTTPTWQYPTVEDDVDHMNIETIMKEAQESNRAVVFSGTDYGVVKMSETVPVTQQRLEDHLQYFKRAN</sequence>
<evidence type="ECO:0000313" key="1">
    <source>
        <dbReference type="EMBL" id="KAF9938598.1"/>
    </source>
</evidence>
<dbReference type="Proteomes" id="UP000738359">
    <property type="component" value="Unassembled WGS sequence"/>
</dbReference>
<gene>
    <name evidence="1" type="ORF">BGZ70_006515</name>
</gene>